<gene>
    <name evidence="2" type="ORF">GYA37_01595</name>
</gene>
<dbReference type="EMBL" id="JAAZNV010000006">
    <property type="protein sequence ID" value="NMB91525.1"/>
    <property type="molecule type" value="Genomic_DNA"/>
</dbReference>
<proteinExistence type="predicted"/>
<reference evidence="2 3" key="1">
    <citation type="journal article" date="2020" name="Biotechnol. Biofuels">
        <title>New insights from the biogas microbiome by comprehensive genome-resolved metagenomics of nearly 1600 species originating from multiple anaerobic digesters.</title>
        <authorList>
            <person name="Campanaro S."/>
            <person name="Treu L."/>
            <person name="Rodriguez-R L.M."/>
            <person name="Kovalovszki A."/>
            <person name="Ziels R.M."/>
            <person name="Maus I."/>
            <person name="Zhu X."/>
            <person name="Kougias P.G."/>
            <person name="Basile A."/>
            <person name="Luo G."/>
            <person name="Schluter A."/>
            <person name="Konstantinidis K.T."/>
            <person name="Angelidaki I."/>
        </authorList>
    </citation>
    <scope>NUCLEOTIDE SEQUENCE [LARGE SCALE GENOMIC DNA]</scope>
    <source>
        <strain evidence="2">AS27yjCOA_202</strain>
    </source>
</reference>
<evidence type="ECO:0000313" key="2">
    <source>
        <dbReference type="EMBL" id="NMB91525.1"/>
    </source>
</evidence>
<evidence type="ECO:0000313" key="3">
    <source>
        <dbReference type="Proteomes" id="UP000590542"/>
    </source>
</evidence>
<feature type="region of interest" description="Disordered" evidence="1">
    <location>
        <begin position="1"/>
        <end position="22"/>
    </location>
</feature>
<protein>
    <submittedName>
        <fullName evidence="2">Uncharacterized protein</fullName>
    </submittedName>
</protein>
<name>A0A7X9E6P2_UNCKA</name>
<organism evidence="2 3">
    <name type="scientific">candidate division WWE3 bacterium</name>
    <dbReference type="NCBI Taxonomy" id="2053526"/>
    <lineage>
        <taxon>Bacteria</taxon>
        <taxon>Katanobacteria</taxon>
    </lineage>
</organism>
<accession>A0A7X9E6P2</accession>
<dbReference type="AlphaFoldDB" id="A0A7X9E6P2"/>
<comment type="caution">
    <text evidence="2">The sequence shown here is derived from an EMBL/GenBank/DDBJ whole genome shotgun (WGS) entry which is preliminary data.</text>
</comment>
<dbReference type="Proteomes" id="UP000590542">
    <property type="component" value="Unassembled WGS sequence"/>
</dbReference>
<evidence type="ECO:0000256" key="1">
    <source>
        <dbReference type="SAM" id="MobiDB-lite"/>
    </source>
</evidence>
<sequence>MKKHQEEKGKRPKKPLLSKRMQNKMNKRISNKIRLMSNICGGTQKAIEFSVEPEEQINIEDLVHKITSSHELVLVKWNSQLRTIMVCNSKPRIEFNCEDLFL</sequence>
<feature type="compositionally biased region" description="Basic residues" evidence="1">
    <location>
        <begin position="10"/>
        <end position="22"/>
    </location>
</feature>